<name>A0A5K7Z3B3_9BACT</name>
<reference evidence="1 2" key="1">
    <citation type="submission" date="2019-11" db="EMBL/GenBank/DDBJ databases">
        <title>Comparative genomics of hydrocarbon-degrading Desulfosarcina strains.</title>
        <authorList>
            <person name="Watanabe M."/>
            <person name="Kojima H."/>
            <person name="Fukui M."/>
        </authorList>
    </citation>
    <scope>NUCLEOTIDE SEQUENCE [LARGE SCALE GENOMIC DNA]</scope>
    <source>
        <strain evidence="1 2">PP31</strain>
    </source>
</reference>
<dbReference type="Proteomes" id="UP000427769">
    <property type="component" value="Chromosome"/>
</dbReference>
<dbReference type="KEGG" id="dwd:DSCW_03710"/>
<accession>A0A5K7Z3B3</accession>
<dbReference type="RefSeq" id="WP_155302111.1">
    <property type="nucleotide sequence ID" value="NZ_AP021875.1"/>
</dbReference>
<organism evidence="1 2">
    <name type="scientific">Desulfosarcina widdelii</name>
    <dbReference type="NCBI Taxonomy" id="947919"/>
    <lineage>
        <taxon>Bacteria</taxon>
        <taxon>Pseudomonadati</taxon>
        <taxon>Thermodesulfobacteriota</taxon>
        <taxon>Desulfobacteria</taxon>
        <taxon>Desulfobacterales</taxon>
        <taxon>Desulfosarcinaceae</taxon>
        <taxon>Desulfosarcina</taxon>
    </lineage>
</organism>
<gene>
    <name evidence="1" type="ORF">DSCW_03710</name>
</gene>
<dbReference type="EMBL" id="AP021875">
    <property type="protein sequence ID" value="BBO72954.1"/>
    <property type="molecule type" value="Genomic_DNA"/>
</dbReference>
<dbReference type="AlphaFoldDB" id="A0A5K7Z3B3"/>
<proteinExistence type="predicted"/>
<evidence type="ECO:0000313" key="2">
    <source>
        <dbReference type="Proteomes" id="UP000427769"/>
    </source>
</evidence>
<sequence length="98" mass="11516">MKPLASSQKQEILARLFWDTQIEITDAEAYLEEQLRTIDKNESQQFFRRLLCSCDWYTLLKLMGPEKLTDILTDPVIGGIFPRGLKTKYEYARDILSR</sequence>
<keyword evidence="2" id="KW-1185">Reference proteome</keyword>
<protein>
    <submittedName>
        <fullName evidence="1">Uncharacterized protein</fullName>
    </submittedName>
</protein>
<evidence type="ECO:0000313" key="1">
    <source>
        <dbReference type="EMBL" id="BBO72954.1"/>
    </source>
</evidence>